<dbReference type="GO" id="GO:0006364">
    <property type="term" value="P:rRNA processing"/>
    <property type="evidence" value="ECO:0007669"/>
    <property type="project" value="InterPro"/>
</dbReference>
<dbReference type="AlphaFoldDB" id="A0A507EYA4"/>
<dbReference type="PROSITE" id="PS50833">
    <property type="entry name" value="BRIX"/>
    <property type="match status" value="1"/>
</dbReference>
<feature type="region of interest" description="Disordered" evidence="1">
    <location>
        <begin position="319"/>
        <end position="412"/>
    </location>
</feature>
<dbReference type="InterPro" id="IPR007109">
    <property type="entry name" value="Brix"/>
</dbReference>
<protein>
    <recommendedName>
        <fullName evidence="2">Brix domain-containing protein</fullName>
    </recommendedName>
</protein>
<dbReference type="Pfam" id="PF04427">
    <property type="entry name" value="Brix"/>
    <property type="match status" value="1"/>
</dbReference>
<feature type="domain" description="Brix" evidence="2">
    <location>
        <begin position="23"/>
        <end position="294"/>
    </location>
</feature>
<dbReference type="GO" id="GO:0000027">
    <property type="term" value="P:ribosomal large subunit assembly"/>
    <property type="evidence" value="ECO:0007669"/>
    <property type="project" value="TreeGrafter"/>
</dbReference>
<dbReference type="EMBL" id="QEAP01000328">
    <property type="protein sequence ID" value="TPX69003.1"/>
    <property type="molecule type" value="Genomic_DNA"/>
</dbReference>
<dbReference type="SUPFAM" id="SSF52954">
    <property type="entry name" value="Class II aaRS ABD-related"/>
    <property type="match status" value="1"/>
</dbReference>
<dbReference type="PANTHER" id="PTHR12661">
    <property type="entry name" value="PETER PAN-RELATED"/>
    <property type="match status" value="1"/>
</dbReference>
<feature type="compositionally biased region" description="Basic and acidic residues" evidence="1">
    <location>
        <begin position="319"/>
        <end position="331"/>
    </location>
</feature>
<sequence length="412" mass="45722">MGSRRKKRRTHIAPSAEAIAAVPKSFVIRAGGSQAHSASLSHLVRDVRRVMEPNTASNIKERKGNKLKDFVHVAGMLGVSHLVMFSTSESNSGAKLGLRMGRMPRGPTMYFNVKEYVLTKDVQGAQMRPKSPGSDFKTSPLVVLNNFNDPAKHVKLMATMFQNMFPPINVQTMKLNDARRIVLFNLDSEKGVIEMRHYSIGVKPIGLSKSVKNLVQTNIPDLNKFEDVSDYVLRSAFASESDVEDGPESTVTLAQKYVGRGNNSQTAAQRAVKLVELGPRLQLKLVKITEGLCSGEVLHHSYVQKSAEQIAEQKQKLALKEKEREKRRAEQDANVAKKKGLKEGDTSAAKKRVRIEGDDEEEDDQDDESDGDGDDEAEDEDQEYEFGDEEAEQEDSDGGEGEEEGEEEEEEA</sequence>
<comment type="caution">
    <text evidence="3">The sequence shown here is derived from an EMBL/GenBank/DDBJ whole genome shotgun (WGS) entry which is preliminary data.</text>
</comment>
<proteinExistence type="predicted"/>
<organism evidence="3 4">
    <name type="scientific">Chytriomyces confervae</name>
    <dbReference type="NCBI Taxonomy" id="246404"/>
    <lineage>
        <taxon>Eukaryota</taxon>
        <taxon>Fungi</taxon>
        <taxon>Fungi incertae sedis</taxon>
        <taxon>Chytridiomycota</taxon>
        <taxon>Chytridiomycota incertae sedis</taxon>
        <taxon>Chytridiomycetes</taxon>
        <taxon>Chytridiales</taxon>
        <taxon>Chytriomycetaceae</taxon>
        <taxon>Chytriomyces</taxon>
    </lineage>
</organism>
<dbReference type="GO" id="GO:0030687">
    <property type="term" value="C:preribosome, large subunit precursor"/>
    <property type="evidence" value="ECO:0007669"/>
    <property type="project" value="TreeGrafter"/>
</dbReference>
<gene>
    <name evidence="3" type="ORF">CcCBS67573_g06957</name>
</gene>
<name>A0A507EYA4_9FUNG</name>
<reference evidence="3 4" key="1">
    <citation type="journal article" date="2019" name="Sci. Rep.">
        <title>Comparative genomics of chytrid fungi reveal insights into the obligate biotrophic and pathogenic lifestyle of Synchytrium endobioticum.</title>
        <authorList>
            <person name="van de Vossenberg B.T.L.H."/>
            <person name="Warris S."/>
            <person name="Nguyen H.D.T."/>
            <person name="van Gent-Pelzer M.P.E."/>
            <person name="Joly D.L."/>
            <person name="van de Geest H.C."/>
            <person name="Bonants P.J.M."/>
            <person name="Smith D.S."/>
            <person name="Levesque C.A."/>
            <person name="van der Lee T.A.J."/>
        </authorList>
    </citation>
    <scope>NUCLEOTIDE SEQUENCE [LARGE SCALE GENOMIC DNA]</scope>
    <source>
        <strain evidence="3 4">CBS 675.73</strain>
    </source>
</reference>
<dbReference type="SMART" id="SM00879">
    <property type="entry name" value="Brix"/>
    <property type="match status" value="1"/>
</dbReference>
<feature type="compositionally biased region" description="Acidic residues" evidence="1">
    <location>
        <begin position="357"/>
        <end position="412"/>
    </location>
</feature>
<evidence type="ECO:0000313" key="3">
    <source>
        <dbReference type="EMBL" id="TPX69003.1"/>
    </source>
</evidence>
<dbReference type="STRING" id="246404.A0A507EYA4"/>
<dbReference type="OrthoDB" id="10261452at2759"/>
<dbReference type="PANTHER" id="PTHR12661:SF5">
    <property type="entry name" value="SUPPRESSOR OF SWI4 1 HOMOLOG"/>
    <property type="match status" value="1"/>
</dbReference>
<accession>A0A507EYA4</accession>
<dbReference type="GO" id="GO:0019843">
    <property type="term" value="F:rRNA binding"/>
    <property type="evidence" value="ECO:0007669"/>
    <property type="project" value="InterPro"/>
</dbReference>
<evidence type="ECO:0000259" key="2">
    <source>
        <dbReference type="PROSITE" id="PS50833"/>
    </source>
</evidence>
<evidence type="ECO:0000256" key="1">
    <source>
        <dbReference type="SAM" id="MobiDB-lite"/>
    </source>
</evidence>
<keyword evidence="4" id="KW-1185">Reference proteome</keyword>
<evidence type="ECO:0000313" key="4">
    <source>
        <dbReference type="Proteomes" id="UP000320333"/>
    </source>
</evidence>
<dbReference type="Proteomes" id="UP000320333">
    <property type="component" value="Unassembled WGS sequence"/>
</dbReference>
<dbReference type="InterPro" id="IPR045112">
    <property type="entry name" value="PPAN-like"/>
</dbReference>